<evidence type="ECO:0000313" key="3">
    <source>
        <dbReference type="Proteomes" id="UP000624404"/>
    </source>
</evidence>
<feature type="region of interest" description="Disordered" evidence="1">
    <location>
        <begin position="248"/>
        <end position="280"/>
    </location>
</feature>
<comment type="caution">
    <text evidence="2">The sequence shown here is derived from an EMBL/GenBank/DDBJ whole genome shotgun (WGS) entry which is preliminary data.</text>
</comment>
<evidence type="ECO:0000313" key="2">
    <source>
        <dbReference type="EMBL" id="CAD6446957.1"/>
    </source>
</evidence>
<dbReference type="OrthoDB" id="27483at2759"/>
<dbReference type="Proteomes" id="UP000624404">
    <property type="component" value="Unassembled WGS sequence"/>
</dbReference>
<evidence type="ECO:0000256" key="1">
    <source>
        <dbReference type="SAM" id="MobiDB-lite"/>
    </source>
</evidence>
<proteinExistence type="predicted"/>
<organism evidence="2 3">
    <name type="scientific">Sclerotinia trifoliorum</name>
    <dbReference type="NCBI Taxonomy" id="28548"/>
    <lineage>
        <taxon>Eukaryota</taxon>
        <taxon>Fungi</taxon>
        <taxon>Dikarya</taxon>
        <taxon>Ascomycota</taxon>
        <taxon>Pezizomycotina</taxon>
        <taxon>Leotiomycetes</taxon>
        <taxon>Helotiales</taxon>
        <taxon>Sclerotiniaceae</taxon>
        <taxon>Sclerotinia</taxon>
    </lineage>
</organism>
<feature type="region of interest" description="Disordered" evidence="1">
    <location>
        <begin position="134"/>
        <end position="166"/>
    </location>
</feature>
<keyword evidence="3" id="KW-1185">Reference proteome</keyword>
<gene>
    <name evidence="2" type="ORF">SCLTRI_LOCUS6750</name>
</gene>
<name>A0A8H2ZPQ8_9HELO</name>
<dbReference type="EMBL" id="CAJHIA010000024">
    <property type="protein sequence ID" value="CAD6446957.1"/>
    <property type="molecule type" value="Genomic_DNA"/>
</dbReference>
<protein>
    <submittedName>
        <fullName evidence="2">E296eda9-840d-4efa-bc61-c1e34c6a344f-CDS</fullName>
    </submittedName>
</protein>
<accession>A0A8H2ZPQ8</accession>
<dbReference type="AlphaFoldDB" id="A0A8H2ZPQ8"/>
<reference evidence="2" key="1">
    <citation type="submission" date="2020-10" db="EMBL/GenBank/DDBJ databases">
        <authorList>
            <person name="Kusch S."/>
        </authorList>
    </citation>
    <scope>NUCLEOTIDE SEQUENCE</scope>
    <source>
        <strain evidence="2">SwB9</strain>
    </source>
</reference>
<sequence length="289" mass="32984">MVFHDEYYRYTSRIRLIWDHDRLLGTFDLDVFNGSFVIDPGPGQDHFKADVEYSKFHEALAKIKNRVKRVSFQMAWNKCKIPHKSFNSAFTIGKIRFGNGKIWGHFEAMSGVGYPGGRHVCSKFIDKWNGYAETEEDEIPRSPTPRSTIAKSPSEHDDTYSTGSLMDDTSQLKEWTEKDQQSFIEMITGIYDITSREIEEDWLSTSKGLMARLHVDQQQGKVLGYFDIGIVEGFLCLNDSLEALTHNSPWNSNGTDEVPSPAQPNKAPAHWPSEAEAQEQSRYVLRYAG</sequence>